<dbReference type="GO" id="GO:0071978">
    <property type="term" value="P:bacterial-type flagellum-dependent swarming motility"/>
    <property type="evidence" value="ECO:0007669"/>
    <property type="project" value="TreeGrafter"/>
</dbReference>
<organism evidence="3 4">
    <name type="scientific">Tanticharoenia sakaeratensis NBRC 103193</name>
    <dbReference type="NCBI Taxonomy" id="1231623"/>
    <lineage>
        <taxon>Bacteria</taxon>
        <taxon>Pseudomonadati</taxon>
        <taxon>Pseudomonadota</taxon>
        <taxon>Alphaproteobacteria</taxon>
        <taxon>Acetobacterales</taxon>
        <taxon>Acetobacteraceae</taxon>
        <taxon>Tanticharoenia</taxon>
    </lineage>
</organism>
<proteinExistence type="inferred from homology"/>
<evidence type="ECO:0000256" key="1">
    <source>
        <dbReference type="ARBA" id="ARBA00009226"/>
    </source>
</evidence>
<dbReference type="PANTHER" id="PTHR30034">
    <property type="entry name" value="FLAGELLAR MOTOR SWITCH PROTEIN FLIM"/>
    <property type="match status" value="1"/>
</dbReference>
<dbReference type="STRING" id="1231623.Tasa_037_008"/>
<dbReference type="Pfam" id="PF01052">
    <property type="entry name" value="FliMN_C"/>
    <property type="match status" value="1"/>
</dbReference>
<dbReference type="SUPFAM" id="SSF101801">
    <property type="entry name" value="Surface presentation of antigens (SPOA)"/>
    <property type="match status" value="1"/>
</dbReference>
<dbReference type="GO" id="GO:0009425">
    <property type="term" value="C:bacterial-type flagellum basal body"/>
    <property type="evidence" value="ECO:0007669"/>
    <property type="project" value="InterPro"/>
</dbReference>
<dbReference type="GO" id="GO:0050918">
    <property type="term" value="P:positive chemotaxis"/>
    <property type="evidence" value="ECO:0007669"/>
    <property type="project" value="TreeGrafter"/>
</dbReference>
<evidence type="ECO:0000259" key="2">
    <source>
        <dbReference type="Pfam" id="PF01052"/>
    </source>
</evidence>
<gene>
    <name evidence="3" type="ORF">Tasa_037_008</name>
</gene>
<evidence type="ECO:0000313" key="3">
    <source>
        <dbReference type="EMBL" id="GAN55018.1"/>
    </source>
</evidence>
<dbReference type="Gene3D" id="2.30.330.10">
    <property type="entry name" value="SpoA-like"/>
    <property type="match status" value="1"/>
</dbReference>
<evidence type="ECO:0000313" key="4">
    <source>
        <dbReference type="Proteomes" id="UP000032679"/>
    </source>
</evidence>
<sequence length="347" mass="37371">MTSATAIRPYRARPLDYDPAVTPLFGRAAIEVPLDIDRLRIRFTPPVRPEPDWLALSFRIGDHNGSCRVAHGVMRMLLRMAEPRPRAPLDAHVAILLLEMLFDTPLTRLETRLGGPFALTGLDIGASDEDDPDACRIGFRAAFGAEETFDGLLTVPRGLLDILRIAAPPLERRLPDPPVILSLRIGALSIDRTTLASLTPGHGIVIGSARQAGAVLVAGEGFVARADYDGARFVCKTALMPAARAGLAEWTGMTTDTEHPDRAAPNDAAIPPEAELSELRVPLSFEIGRRVMTIAELRQIGEGHVIDVGPLSEHAVSVLANGQRIAEGELVEVGQSLAVRLTRIVGK</sequence>
<dbReference type="EMBL" id="BALE01000037">
    <property type="protein sequence ID" value="GAN55018.1"/>
    <property type="molecule type" value="Genomic_DNA"/>
</dbReference>
<name>A0A0D6MP04_9PROT</name>
<dbReference type="AlphaFoldDB" id="A0A0D6MP04"/>
<accession>A0A0D6MP04</accession>
<dbReference type="InterPro" id="IPR036429">
    <property type="entry name" value="SpoA-like_sf"/>
</dbReference>
<dbReference type="PANTHER" id="PTHR30034:SF6">
    <property type="entry name" value="YOP PROTEINS TRANSLOCATION PROTEIN Q"/>
    <property type="match status" value="1"/>
</dbReference>
<protein>
    <submittedName>
        <fullName evidence="3">RhcQ protein</fullName>
    </submittedName>
</protein>
<dbReference type="GO" id="GO:0003774">
    <property type="term" value="F:cytoskeletal motor activity"/>
    <property type="evidence" value="ECO:0007669"/>
    <property type="project" value="InterPro"/>
</dbReference>
<dbReference type="PRINTS" id="PR00956">
    <property type="entry name" value="FLGMOTORFLIN"/>
</dbReference>
<dbReference type="RefSeq" id="WP_048849823.1">
    <property type="nucleotide sequence ID" value="NZ_BALE01000037.1"/>
</dbReference>
<keyword evidence="4" id="KW-1185">Reference proteome</keyword>
<dbReference type="InterPro" id="IPR001172">
    <property type="entry name" value="FliN_T3SS_HrcQb"/>
</dbReference>
<dbReference type="Proteomes" id="UP000032679">
    <property type="component" value="Unassembled WGS sequence"/>
</dbReference>
<feature type="domain" description="Flagellar motor switch protein FliN-like C-terminal" evidence="2">
    <location>
        <begin position="275"/>
        <end position="345"/>
    </location>
</feature>
<comment type="caution">
    <text evidence="3">The sequence shown here is derived from an EMBL/GenBank/DDBJ whole genome shotgun (WGS) entry which is preliminary data.</text>
</comment>
<dbReference type="InterPro" id="IPR001543">
    <property type="entry name" value="FliN-like_C"/>
</dbReference>
<reference evidence="3 4" key="1">
    <citation type="submission" date="2012-10" db="EMBL/GenBank/DDBJ databases">
        <title>Genome sequencing of Tanticharoenia sakaeratensis NBRC 103193.</title>
        <authorList>
            <person name="Azuma Y."/>
            <person name="Hadano H."/>
            <person name="Hirakawa H."/>
            <person name="Matsushita K."/>
        </authorList>
    </citation>
    <scope>NUCLEOTIDE SEQUENCE [LARGE SCALE GENOMIC DNA]</scope>
    <source>
        <strain evidence="3 4">NBRC 103193</strain>
    </source>
</reference>
<comment type="similarity">
    <text evidence="1">Belongs to the FliN/MopA/SpaO family.</text>
</comment>
<dbReference type="OrthoDB" id="9801534at2"/>